<dbReference type="Proteomes" id="UP001528672">
    <property type="component" value="Unassembled WGS sequence"/>
</dbReference>
<sequence>MLNENKVFADTITTQFDQYVSGGQDGAEEVNSSSMPPRAKRVSVPGPFHGKELNVLHLPSKAILVIEGSVIGYNQGHNVFGSCNVPALVRDAFKAAHRKRRVAFSAEEKRQIENEEHLTLKRLDVGVNLEVPEGVTPTRLLVELAHELIDKGIDTSTYGYGETVYRNQHSQGSSQKFYDKAKQLIDTKSLPADLPNREAILNFAKTVIRSEVVLRYPKLKAMDMTKPRDCTFQTLKAELESAFNRLNLRGSVRAGLSGLDLRDVKHMYRTTYRCWENGDDLTLLLEPKAYKRQVAYFAEELGFDITTPPPESNGDLVQLGDVFTLTNAVTPPPGLWNGEDDAECALA</sequence>
<evidence type="ECO:0000313" key="2">
    <source>
        <dbReference type="EMBL" id="MDD0816403.1"/>
    </source>
</evidence>
<name>A0ABT5MIP9_9BURK</name>
<dbReference type="EMBL" id="JAQSIO010000007">
    <property type="protein sequence ID" value="MDD0816403.1"/>
    <property type="molecule type" value="Genomic_DNA"/>
</dbReference>
<dbReference type="InterPro" id="IPR022686">
    <property type="entry name" value="G2P_N"/>
</dbReference>
<evidence type="ECO:0000313" key="3">
    <source>
        <dbReference type="Proteomes" id="UP001528672"/>
    </source>
</evidence>
<comment type="caution">
    <text evidence="2">The sequence shown here is derived from an EMBL/GenBank/DDBJ whole genome shotgun (WGS) entry which is preliminary data.</text>
</comment>
<accession>A0ABT5MIP9</accession>
<proteinExistence type="predicted"/>
<organism evidence="2 3">
    <name type="scientific">Curvibacter microcysteis</name>
    <dbReference type="NCBI Taxonomy" id="3026419"/>
    <lineage>
        <taxon>Bacteria</taxon>
        <taxon>Pseudomonadati</taxon>
        <taxon>Pseudomonadota</taxon>
        <taxon>Betaproteobacteria</taxon>
        <taxon>Burkholderiales</taxon>
        <taxon>Comamonadaceae</taxon>
        <taxon>Curvibacter</taxon>
    </lineage>
</organism>
<dbReference type="RefSeq" id="WP_273928151.1">
    <property type="nucleotide sequence ID" value="NZ_JAQSIO010000007.1"/>
</dbReference>
<reference evidence="2 3" key="1">
    <citation type="submission" date="2023-02" db="EMBL/GenBank/DDBJ databases">
        <title>Bacterial whole genome sequence for Curvibacter sp. HBC28.</title>
        <authorList>
            <person name="Le V."/>
            <person name="Ko S.-R."/>
            <person name="Ahn C.-Y."/>
            <person name="Oh H.-M."/>
        </authorList>
    </citation>
    <scope>NUCLEOTIDE SEQUENCE [LARGE SCALE GENOMIC DNA]</scope>
    <source>
        <strain evidence="2 3">HBC28</strain>
    </source>
</reference>
<evidence type="ECO:0000259" key="1">
    <source>
        <dbReference type="Pfam" id="PF05144"/>
    </source>
</evidence>
<dbReference type="Pfam" id="PF05144">
    <property type="entry name" value="Phage_CRI"/>
    <property type="match status" value="1"/>
</dbReference>
<keyword evidence="3" id="KW-1185">Reference proteome</keyword>
<gene>
    <name evidence="2" type="ORF">PSQ39_17320</name>
</gene>
<feature type="domain" description="Replication-associated protein G2P N-terminal" evidence="1">
    <location>
        <begin position="61"/>
        <end position="224"/>
    </location>
</feature>
<protein>
    <submittedName>
        <fullName evidence="2">Phage/plasmid replication protein</fullName>
    </submittedName>
</protein>